<evidence type="ECO:0000256" key="10">
    <source>
        <dbReference type="RuleBase" id="RU365103"/>
    </source>
</evidence>
<evidence type="ECO:0000259" key="11">
    <source>
        <dbReference type="Pfam" id="PF04413"/>
    </source>
</evidence>
<dbReference type="PANTHER" id="PTHR42755">
    <property type="entry name" value="3-DEOXY-MANNO-OCTULOSONATE CYTIDYLYLTRANSFERASE"/>
    <property type="match status" value="1"/>
</dbReference>
<proteinExistence type="inferred from homology"/>
<dbReference type="Pfam" id="PF04413">
    <property type="entry name" value="Glycos_transf_N"/>
    <property type="match status" value="1"/>
</dbReference>
<protein>
    <recommendedName>
        <fullName evidence="4 10">3-deoxy-D-manno-octulosonic acid transferase</fullName>
        <shortName evidence="10">Kdo transferase</shortName>
        <ecNumber evidence="3 10">2.4.99.12</ecNumber>
    </recommendedName>
    <alternativeName>
        <fullName evidence="6 10">Lipid IV(A) 3-deoxy-D-manno-octulosonic acid transferase</fullName>
    </alternativeName>
</protein>
<comment type="catalytic activity">
    <reaction evidence="7 10">
        <text>lipid IVA (E. coli) + CMP-3-deoxy-beta-D-manno-octulosonate = alpha-Kdo-(2-&gt;6)-lipid IVA (E. coli) + CMP + H(+)</text>
        <dbReference type="Rhea" id="RHEA:28066"/>
        <dbReference type="ChEBI" id="CHEBI:15378"/>
        <dbReference type="ChEBI" id="CHEBI:58603"/>
        <dbReference type="ChEBI" id="CHEBI:60364"/>
        <dbReference type="ChEBI" id="CHEBI:60377"/>
        <dbReference type="ChEBI" id="CHEBI:85987"/>
        <dbReference type="EC" id="2.4.99.12"/>
    </reaction>
</comment>
<feature type="site" description="Transition state stabilizer" evidence="9">
    <location>
        <position position="120"/>
    </location>
</feature>
<name>A0A1I5YCQ8_9RHOB</name>
<dbReference type="PANTHER" id="PTHR42755:SF1">
    <property type="entry name" value="3-DEOXY-D-MANNO-OCTULOSONIC ACID TRANSFERASE, MITOCHONDRIAL-RELATED"/>
    <property type="match status" value="1"/>
</dbReference>
<evidence type="ECO:0000256" key="6">
    <source>
        <dbReference type="ARBA" id="ARBA00031445"/>
    </source>
</evidence>
<feature type="active site" description="Proton acceptor" evidence="8">
    <location>
        <position position="53"/>
    </location>
</feature>
<evidence type="ECO:0000256" key="1">
    <source>
        <dbReference type="ARBA" id="ARBA00003394"/>
    </source>
</evidence>
<dbReference type="Gene3D" id="3.40.50.2000">
    <property type="entry name" value="Glycogen Phosphorylase B"/>
    <property type="match status" value="1"/>
</dbReference>
<dbReference type="InterPro" id="IPR039901">
    <property type="entry name" value="Kdotransferase"/>
</dbReference>
<evidence type="ECO:0000256" key="9">
    <source>
        <dbReference type="PIRSR" id="PIRSR639901-2"/>
    </source>
</evidence>
<reference evidence="13" key="1">
    <citation type="submission" date="2016-10" db="EMBL/GenBank/DDBJ databases">
        <authorList>
            <person name="Varghese N."/>
            <person name="Submissions S."/>
        </authorList>
    </citation>
    <scope>NUCLEOTIDE SEQUENCE [LARGE SCALE GENOMIC DNA]</scope>
    <source>
        <strain evidence="13">JCM 10271</strain>
    </source>
</reference>
<dbReference type="GO" id="GO:0009244">
    <property type="term" value="P:lipopolysaccharide core region biosynthetic process"/>
    <property type="evidence" value="ECO:0007669"/>
    <property type="project" value="UniProtKB-UniRule"/>
</dbReference>
<keyword evidence="10" id="KW-0472">Membrane</keyword>
<comment type="pathway">
    <text evidence="2 10">Bacterial outer membrane biogenesis; LPS core biosynthesis.</text>
</comment>
<dbReference type="Gene3D" id="3.40.50.11720">
    <property type="entry name" value="3-Deoxy-D-manno-octulosonic-acid transferase, N-terminal domain"/>
    <property type="match status" value="1"/>
</dbReference>
<keyword evidence="13" id="KW-1185">Reference proteome</keyword>
<dbReference type="EC" id="2.4.99.12" evidence="3 10"/>
<evidence type="ECO:0000313" key="13">
    <source>
        <dbReference type="Proteomes" id="UP000243106"/>
    </source>
</evidence>
<dbReference type="SUPFAM" id="SSF53756">
    <property type="entry name" value="UDP-Glycosyltransferase/glycogen phosphorylase"/>
    <property type="match status" value="1"/>
</dbReference>
<evidence type="ECO:0000256" key="5">
    <source>
        <dbReference type="ARBA" id="ARBA00022679"/>
    </source>
</evidence>
<gene>
    <name evidence="12" type="ORF">SAMN05421853_105155</name>
</gene>
<sequence length="402" mass="43160">MLLYRILVSVFAVVVLTRAFARQGRAALRERLGWGGPKDGKARIWLHAASNGELSSVRPVIRALAEARPDLSLVVTCNSESGVALAREMGLDACLAPVDLSWIVRRFVRDWSVAAHVAVESELWPNRLFAVPGPVIVLGGRISAKSARNWARLPDLAARLLGRVDLLIPQDAASRERFLSLGLPGAAAGPVTELKSLYAPPADLTSDHVFADAYPRETTWLAASTHKGEEEIVIAAHLEAKAREPDLRLILALRHPHRAAEVAALLREAGLDYALRSRGDAPREVLLADTLGEMARWYSQAGRVFIGGTLTDRGGHTPFEPAHFGAAILHGPDVANFARPFARLLSENAAIEVETASDLAEGLAHLSDPASQALAGDRARAALGAETDLADLMALVLPLLPE</sequence>
<evidence type="ECO:0000256" key="3">
    <source>
        <dbReference type="ARBA" id="ARBA00012621"/>
    </source>
</evidence>
<keyword evidence="10" id="KW-0448">Lipopolysaccharide biosynthesis</keyword>
<dbReference type="EMBL" id="FOXV01000005">
    <property type="protein sequence ID" value="SFQ42025.1"/>
    <property type="molecule type" value="Genomic_DNA"/>
</dbReference>
<comment type="subcellular location">
    <subcellularLocation>
        <location evidence="10">Cell membrane</location>
    </subcellularLocation>
</comment>
<dbReference type="InterPro" id="IPR007507">
    <property type="entry name" value="Glycos_transf_N"/>
</dbReference>
<dbReference type="STRING" id="93684.SAMN05421853_105155"/>
<dbReference type="Proteomes" id="UP000243106">
    <property type="component" value="Unassembled WGS sequence"/>
</dbReference>
<dbReference type="InterPro" id="IPR038107">
    <property type="entry name" value="Glycos_transf_N_sf"/>
</dbReference>
<evidence type="ECO:0000256" key="2">
    <source>
        <dbReference type="ARBA" id="ARBA00004713"/>
    </source>
</evidence>
<dbReference type="AlphaFoldDB" id="A0A1I5YCQ8"/>
<evidence type="ECO:0000256" key="8">
    <source>
        <dbReference type="PIRSR" id="PIRSR639901-1"/>
    </source>
</evidence>
<evidence type="ECO:0000256" key="4">
    <source>
        <dbReference type="ARBA" id="ARBA00019077"/>
    </source>
</evidence>
<feature type="domain" description="3-deoxy-D-manno-octulosonic-acid transferase N-terminal" evidence="11">
    <location>
        <begin position="28"/>
        <end position="193"/>
    </location>
</feature>
<dbReference type="GO" id="GO:0009245">
    <property type="term" value="P:lipid A biosynthetic process"/>
    <property type="evidence" value="ECO:0007669"/>
    <property type="project" value="TreeGrafter"/>
</dbReference>
<comment type="similarity">
    <text evidence="10">Belongs to the glycosyltransferase group 1 family.</text>
</comment>
<feature type="site" description="Transition state stabilizer" evidence="9">
    <location>
        <position position="195"/>
    </location>
</feature>
<evidence type="ECO:0000256" key="7">
    <source>
        <dbReference type="ARBA" id="ARBA00049183"/>
    </source>
</evidence>
<dbReference type="RefSeq" id="WP_093010839.1">
    <property type="nucleotide sequence ID" value="NZ_FOXV01000005.1"/>
</dbReference>
<organism evidence="12 13">
    <name type="scientific">Roseivivax halotolerans</name>
    <dbReference type="NCBI Taxonomy" id="93684"/>
    <lineage>
        <taxon>Bacteria</taxon>
        <taxon>Pseudomonadati</taxon>
        <taxon>Pseudomonadota</taxon>
        <taxon>Alphaproteobacteria</taxon>
        <taxon>Rhodobacterales</taxon>
        <taxon>Roseobacteraceae</taxon>
        <taxon>Roseivivax</taxon>
    </lineage>
</organism>
<dbReference type="GO" id="GO:0005886">
    <property type="term" value="C:plasma membrane"/>
    <property type="evidence" value="ECO:0007669"/>
    <property type="project" value="UniProtKB-SubCell"/>
</dbReference>
<comment type="function">
    <text evidence="1 10">Involved in lipopolysaccharide (LPS) biosynthesis. Catalyzes the transfer of 3-deoxy-D-manno-octulosonate (Kdo) residue(s) from CMP-Kdo to lipid IV(A), the tetraacyldisaccharide-1,4'-bisphosphate precursor of lipid A.</text>
</comment>
<keyword evidence="5 10" id="KW-0808">Transferase</keyword>
<keyword evidence="10" id="KW-1003">Cell membrane</keyword>
<accession>A0A1I5YCQ8</accession>
<dbReference type="UniPathway" id="UPA00958"/>
<dbReference type="GO" id="GO:0043842">
    <property type="term" value="F:Kdo transferase activity"/>
    <property type="evidence" value="ECO:0007669"/>
    <property type="project" value="UniProtKB-EC"/>
</dbReference>
<evidence type="ECO:0000313" key="12">
    <source>
        <dbReference type="EMBL" id="SFQ42025.1"/>
    </source>
</evidence>